<dbReference type="Gene3D" id="3.30.70.100">
    <property type="match status" value="1"/>
</dbReference>
<dbReference type="SUPFAM" id="SSF55008">
    <property type="entry name" value="HMA, heavy metal-associated domain"/>
    <property type="match status" value="1"/>
</dbReference>
<keyword evidence="4" id="KW-1185">Reference proteome</keyword>
<dbReference type="PROSITE" id="PS50846">
    <property type="entry name" value="HMA_2"/>
    <property type="match status" value="1"/>
</dbReference>
<dbReference type="GO" id="GO:0005507">
    <property type="term" value="F:copper ion binding"/>
    <property type="evidence" value="ECO:0007669"/>
    <property type="project" value="InterPro"/>
</dbReference>
<evidence type="ECO:0000259" key="2">
    <source>
        <dbReference type="PROSITE" id="PS50846"/>
    </source>
</evidence>
<organism evidence="3 4">
    <name type="scientific">Nitrospira tepida</name>
    <dbReference type="NCBI Taxonomy" id="2973512"/>
    <lineage>
        <taxon>Bacteria</taxon>
        <taxon>Pseudomonadati</taxon>
        <taxon>Nitrospirota</taxon>
        <taxon>Nitrospiria</taxon>
        <taxon>Nitrospirales</taxon>
        <taxon>Nitrospiraceae</taxon>
        <taxon>Nitrospira</taxon>
    </lineage>
</organism>
<dbReference type="CDD" id="cd00371">
    <property type="entry name" value="HMA"/>
    <property type="match status" value="1"/>
</dbReference>
<dbReference type="AlphaFoldDB" id="A0AA86MVD6"/>
<reference evidence="3" key="1">
    <citation type="submission" date="2022-10" db="EMBL/GenBank/DDBJ databases">
        <authorList>
            <person name="Koch H."/>
        </authorList>
    </citation>
    <scope>NUCLEOTIDE SEQUENCE</scope>
    <source>
        <strain evidence="3">DNF</strain>
    </source>
</reference>
<dbReference type="FunFam" id="3.30.70.100:FF:000001">
    <property type="entry name" value="ATPase copper transporting beta"/>
    <property type="match status" value="1"/>
</dbReference>
<dbReference type="InterPro" id="IPR000428">
    <property type="entry name" value="Cu-bd"/>
</dbReference>
<dbReference type="EMBL" id="OX365700">
    <property type="protein sequence ID" value="CAI4029702.1"/>
    <property type="molecule type" value="Genomic_DNA"/>
</dbReference>
<gene>
    <name evidence="3" type="ORF">DNFV4_00120</name>
</gene>
<evidence type="ECO:0000256" key="1">
    <source>
        <dbReference type="ARBA" id="ARBA00022723"/>
    </source>
</evidence>
<feature type="domain" description="HMA" evidence="2">
    <location>
        <begin position="2"/>
        <end position="66"/>
    </location>
</feature>
<sequence>MNEITLQIEGMSCGHCVGQIRRALARVEGLQHCEVKVGEARVIYDPKVSELGDIVEAVKEAGYDVRPAGRAA</sequence>
<evidence type="ECO:0000313" key="3">
    <source>
        <dbReference type="EMBL" id="CAI4029702.1"/>
    </source>
</evidence>
<dbReference type="RefSeq" id="WP_289266729.1">
    <property type="nucleotide sequence ID" value="NZ_OX365700.1"/>
</dbReference>
<dbReference type="InterPro" id="IPR006121">
    <property type="entry name" value="HMA_dom"/>
</dbReference>
<dbReference type="GO" id="GO:0006825">
    <property type="term" value="P:copper ion transport"/>
    <property type="evidence" value="ECO:0007669"/>
    <property type="project" value="InterPro"/>
</dbReference>
<dbReference type="InterPro" id="IPR036163">
    <property type="entry name" value="HMA_dom_sf"/>
</dbReference>
<dbReference type="PRINTS" id="PR00944">
    <property type="entry name" value="CUEXPORT"/>
</dbReference>
<dbReference type="Pfam" id="PF00403">
    <property type="entry name" value="HMA"/>
    <property type="match status" value="1"/>
</dbReference>
<protein>
    <submittedName>
        <fullName evidence="3">HMA domain-containing protein</fullName>
    </submittedName>
</protein>
<dbReference type="KEGG" id="nti:DNFV4_00120"/>
<dbReference type="Proteomes" id="UP001179121">
    <property type="component" value="Chromosome"/>
</dbReference>
<dbReference type="PROSITE" id="PS01047">
    <property type="entry name" value="HMA_1"/>
    <property type="match status" value="1"/>
</dbReference>
<keyword evidence="1" id="KW-0479">Metal-binding</keyword>
<proteinExistence type="predicted"/>
<evidence type="ECO:0000313" key="4">
    <source>
        <dbReference type="Proteomes" id="UP001179121"/>
    </source>
</evidence>
<accession>A0AA86MVD6</accession>
<dbReference type="InterPro" id="IPR017969">
    <property type="entry name" value="Heavy-metal-associated_CS"/>
</dbReference>
<name>A0AA86MVD6_9BACT</name>